<name>A0A2S1YLP0_9FLAO</name>
<dbReference type="RefSeq" id="WP_109192403.1">
    <property type="nucleotide sequence ID" value="NZ_CP029255.1"/>
</dbReference>
<dbReference type="Gene3D" id="2.150.10.10">
    <property type="entry name" value="Serralysin-like metalloprotease, C-terminal"/>
    <property type="match status" value="1"/>
</dbReference>
<dbReference type="OrthoDB" id="1377504at2"/>
<gene>
    <name evidence="2" type="ORF">HYN56_12075</name>
</gene>
<reference evidence="2 3" key="1">
    <citation type="submission" date="2018-05" db="EMBL/GenBank/DDBJ databases">
        <title>Genome sequencing of Flavobacterium sp. HYN0056.</title>
        <authorList>
            <person name="Yi H."/>
            <person name="Baek C."/>
        </authorList>
    </citation>
    <scope>NUCLEOTIDE SEQUENCE [LARGE SCALE GENOMIC DNA]</scope>
    <source>
        <strain evidence="2 3">HYN0056</strain>
    </source>
</reference>
<organism evidence="2 3">
    <name type="scientific">Flavobacterium crocinum</name>
    <dbReference type="NCBI Taxonomy" id="2183896"/>
    <lineage>
        <taxon>Bacteria</taxon>
        <taxon>Pseudomonadati</taxon>
        <taxon>Bacteroidota</taxon>
        <taxon>Flavobacteriia</taxon>
        <taxon>Flavobacteriales</taxon>
        <taxon>Flavobacteriaceae</taxon>
        <taxon>Flavobacterium</taxon>
    </lineage>
</organism>
<dbReference type="Proteomes" id="UP000245250">
    <property type="component" value="Chromosome"/>
</dbReference>
<accession>A0A2S1YLP0</accession>
<keyword evidence="1" id="KW-0732">Signal</keyword>
<dbReference type="AlphaFoldDB" id="A0A2S1YLP0"/>
<dbReference type="InterPro" id="IPR011049">
    <property type="entry name" value="Serralysin-like_metalloprot_C"/>
</dbReference>
<protein>
    <recommendedName>
        <fullName evidence="4">Trimeric autotransporter adhesin YadA-like head domain-containing protein</fullName>
    </recommendedName>
</protein>
<feature type="chain" id="PRO_5015571159" description="Trimeric autotransporter adhesin YadA-like head domain-containing protein" evidence="1">
    <location>
        <begin position="18"/>
        <end position="528"/>
    </location>
</feature>
<evidence type="ECO:0008006" key="4">
    <source>
        <dbReference type="Google" id="ProtNLM"/>
    </source>
</evidence>
<keyword evidence="3" id="KW-1185">Reference proteome</keyword>
<proteinExistence type="predicted"/>
<feature type="signal peptide" evidence="1">
    <location>
        <begin position="1"/>
        <end position="17"/>
    </location>
</feature>
<dbReference type="KEGG" id="fcr:HYN56_12075"/>
<sequence>MKKLVCLILLIQFGFLAAQTKTVVTMYGEKVQINPNSLTTANNGLTATNGNIQLGGTLTQPTTTINASPTNTFAISGLQNSISGTDNLIVSDPTTGVLKTLNPSSLNNGWLLKGNVGTTSNPTSTTSNFIGTTDNAALNFRINNIHAGWLGFQTGGPGTSSVYFGVNAGLAGAPVTPGNGAYSNIGIGDNALASNLSNGNIGIGAYALTKTNAMNNIGIGLYSLQNNTSGASNIGIGASPLQNNISGTFNIAIGTNAGTVNTTGSNNIFIGNAANASSNALSNATAIGNNAKVSAINSMVLGGTGTDAIKVGIGNTAPLNTLHVTPVTGINPVRFEGLQQSITPATDMVVVADANGVLKTMAPNPFSAKVPLTILTSPGISPLPATVTQNNFIRYRILSNNQLEVDFLYSATNGAGGRAGSGDYLFSLPAGFSFDSTEHPAYSGPTNSNTEYTYAIRDVKTAFASAGSNYTPATCFIVPYNGNLFRIVGILQTPGGTVGSSTTPLNTNNVVIGGRFTITYTTGITPIE</sequence>
<evidence type="ECO:0000313" key="2">
    <source>
        <dbReference type="EMBL" id="AWK04926.1"/>
    </source>
</evidence>
<evidence type="ECO:0000256" key="1">
    <source>
        <dbReference type="SAM" id="SignalP"/>
    </source>
</evidence>
<evidence type="ECO:0000313" key="3">
    <source>
        <dbReference type="Proteomes" id="UP000245250"/>
    </source>
</evidence>
<dbReference type="EMBL" id="CP029255">
    <property type="protein sequence ID" value="AWK04926.1"/>
    <property type="molecule type" value="Genomic_DNA"/>
</dbReference>